<evidence type="ECO:0000256" key="3">
    <source>
        <dbReference type="ARBA" id="ARBA00022679"/>
    </source>
</evidence>
<feature type="binding site" evidence="11">
    <location>
        <position position="90"/>
    </location>
    <ligand>
        <name>S-adenosyl-L-methionine</name>
        <dbReference type="ChEBI" id="CHEBI:59789"/>
    </ligand>
</feature>
<evidence type="ECO:0000256" key="8">
    <source>
        <dbReference type="ARBA" id="ARBA00047306"/>
    </source>
</evidence>
<dbReference type="Gene3D" id="3.40.50.150">
    <property type="entry name" value="Vaccinia Virus protein VP39"/>
    <property type="match status" value="1"/>
</dbReference>
<comment type="similarity">
    <text evidence="1">Belongs to the methyltransferase superfamily. NTM1 family.</text>
</comment>
<dbReference type="GO" id="GO:0071885">
    <property type="term" value="F:N-terminal protein N-methyltransferase activity"/>
    <property type="evidence" value="ECO:0007669"/>
    <property type="project" value="UniProtKB-EC"/>
</dbReference>
<feature type="binding site" evidence="11">
    <location>
        <position position="150"/>
    </location>
    <ligand>
        <name>S-adenosyl-L-methionine</name>
        <dbReference type="ChEBI" id="CHEBI:59789"/>
    </ligand>
</feature>
<evidence type="ECO:0000256" key="7">
    <source>
        <dbReference type="ARBA" id="ARBA00043129"/>
    </source>
</evidence>
<feature type="compositionally biased region" description="Basic and acidic residues" evidence="12">
    <location>
        <begin position="13"/>
        <end position="22"/>
    </location>
</feature>
<keyword evidence="3 13" id="KW-0808">Transferase</keyword>
<evidence type="ECO:0000313" key="14">
    <source>
        <dbReference type="Proteomes" id="UP000326759"/>
    </source>
</evidence>
<dbReference type="EMBL" id="SEYY01024860">
    <property type="protein sequence ID" value="KAB7493833.1"/>
    <property type="molecule type" value="Genomic_DNA"/>
</dbReference>
<feature type="binding site" evidence="11">
    <location>
        <begin position="134"/>
        <end position="135"/>
    </location>
    <ligand>
        <name>S-adenosyl-L-methionine</name>
        <dbReference type="ChEBI" id="CHEBI:59789"/>
    </ligand>
</feature>
<dbReference type="PANTHER" id="PTHR12753">
    <property type="entry name" value="AD-003 - RELATED"/>
    <property type="match status" value="1"/>
</dbReference>
<dbReference type="GO" id="GO:0005737">
    <property type="term" value="C:cytoplasm"/>
    <property type="evidence" value="ECO:0007669"/>
    <property type="project" value="TreeGrafter"/>
</dbReference>
<dbReference type="InterPro" id="IPR008576">
    <property type="entry name" value="MeTrfase_NTM1"/>
</dbReference>
<comment type="catalytic activity">
    <reaction evidence="8">
        <text>N-terminal L-seryl-L-prolyl-L-lysyl-[protein] + 3 S-adenosyl-L-methionine = N-terminal N,N,N-trimethyl-L-seryl-L-prolyl-L-lysyl-[protein] + 3 S-adenosyl-L-homocysteine + 3 H(+)</text>
        <dbReference type="Rhea" id="RHEA:54724"/>
        <dbReference type="Rhea" id="RHEA-COMP:13789"/>
        <dbReference type="Rhea" id="RHEA-COMP:13973"/>
        <dbReference type="ChEBI" id="CHEBI:15378"/>
        <dbReference type="ChEBI" id="CHEBI:57856"/>
        <dbReference type="ChEBI" id="CHEBI:59789"/>
        <dbReference type="ChEBI" id="CHEBI:138061"/>
        <dbReference type="ChEBI" id="CHEBI:138317"/>
        <dbReference type="EC" id="2.1.1.244"/>
    </reaction>
</comment>
<dbReference type="GO" id="GO:0032259">
    <property type="term" value="P:methylation"/>
    <property type="evidence" value="ECO:0007669"/>
    <property type="project" value="UniProtKB-KW"/>
</dbReference>
<evidence type="ECO:0000256" key="6">
    <source>
        <dbReference type="ARBA" id="ARBA00039449"/>
    </source>
</evidence>
<evidence type="ECO:0000256" key="4">
    <source>
        <dbReference type="ARBA" id="ARBA00022691"/>
    </source>
</evidence>
<evidence type="ECO:0000313" key="13">
    <source>
        <dbReference type="EMBL" id="KAB7493833.1"/>
    </source>
</evidence>
<evidence type="ECO:0000256" key="12">
    <source>
        <dbReference type="SAM" id="MobiDB-lite"/>
    </source>
</evidence>
<gene>
    <name evidence="13" type="primary">Ntmt</name>
    <name evidence="13" type="ORF">Anas_11955</name>
</gene>
<comment type="catalytic activity">
    <reaction evidence="10">
        <text>N-terminal L-alanyl-L-prolyl-L-lysyl-[protein] + 3 S-adenosyl-L-methionine = N-terminal N,N,N-trimethyl-L-alanyl-L-prolyl-L-lysyl-[protein] + 3 S-adenosyl-L-homocysteine + 3 H(+)</text>
        <dbReference type="Rhea" id="RHEA:54712"/>
        <dbReference type="Rhea" id="RHEA-COMP:13785"/>
        <dbReference type="Rhea" id="RHEA-COMP:13971"/>
        <dbReference type="ChEBI" id="CHEBI:15378"/>
        <dbReference type="ChEBI" id="CHEBI:57856"/>
        <dbReference type="ChEBI" id="CHEBI:59789"/>
        <dbReference type="ChEBI" id="CHEBI:138057"/>
        <dbReference type="ChEBI" id="CHEBI:138315"/>
        <dbReference type="EC" id="2.1.1.244"/>
    </reaction>
</comment>
<dbReference type="AlphaFoldDB" id="A0A5N5SI27"/>
<keyword evidence="14" id="KW-1185">Reference proteome</keyword>
<dbReference type="SUPFAM" id="SSF53335">
    <property type="entry name" value="S-adenosyl-L-methionine-dependent methyltransferases"/>
    <property type="match status" value="1"/>
</dbReference>
<evidence type="ECO:0000256" key="5">
    <source>
        <dbReference type="ARBA" id="ARBA00039112"/>
    </source>
</evidence>
<name>A0A5N5SI27_9CRUS</name>
<evidence type="ECO:0000256" key="11">
    <source>
        <dbReference type="PIRSR" id="PIRSR016958-1"/>
    </source>
</evidence>
<dbReference type="PANTHER" id="PTHR12753:SF0">
    <property type="entry name" value="ALPHA N-TERMINAL PROTEIN METHYLTRANSFERASE 1"/>
    <property type="match status" value="1"/>
</dbReference>
<comment type="caution">
    <text evidence="13">The sequence shown here is derived from an EMBL/GenBank/DDBJ whole genome shotgun (WGS) entry which is preliminary data.</text>
</comment>
<sequence>MEKGDEIIENVDNENKSRDPIEAQKDPAFYTDAAAYWEKVPPTVNGVLGGFEKISSTDIVGSDSFLRGIFRMKNPPSRERVVDCGAGIGRITKNLLVRYFNKVDLVEQCRQFIEKSRENLRSSSKIGNYYCLGLQDFTPNSNFYDIVWVQWVLGHLNDEDLEAFFKRLIPGLKPNGVIVVKENLSGSGEVELDEEDSSVARPESLLLKIFDRAGLKVIKNVLQRNFPKGLYEVRMFCLKPKT</sequence>
<evidence type="ECO:0000256" key="1">
    <source>
        <dbReference type="ARBA" id="ARBA00009059"/>
    </source>
</evidence>
<feature type="region of interest" description="Disordered" evidence="12">
    <location>
        <begin position="1"/>
        <end position="22"/>
    </location>
</feature>
<keyword evidence="2 13" id="KW-0489">Methyltransferase</keyword>
<accession>A0A5N5SI27</accession>
<evidence type="ECO:0000256" key="2">
    <source>
        <dbReference type="ARBA" id="ARBA00022603"/>
    </source>
</evidence>
<protein>
    <recommendedName>
        <fullName evidence="6">Alpha N-terminal protein methyltransferase 1</fullName>
        <ecNumber evidence="5">2.1.1.244</ecNumber>
    </recommendedName>
    <alternativeName>
        <fullName evidence="7">X-Pro-Lys N-terminal protein methyltransferase 1</fullName>
    </alternativeName>
</protein>
<proteinExistence type="inferred from homology"/>
<feature type="binding site" evidence="11">
    <location>
        <position position="85"/>
    </location>
    <ligand>
        <name>S-adenosyl-L-methionine</name>
        <dbReference type="ChEBI" id="CHEBI:59789"/>
    </ligand>
</feature>
<organism evidence="13 14">
    <name type="scientific">Armadillidium nasatum</name>
    <dbReference type="NCBI Taxonomy" id="96803"/>
    <lineage>
        <taxon>Eukaryota</taxon>
        <taxon>Metazoa</taxon>
        <taxon>Ecdysozoa</taxon>
        <taxon>Arthropoda</taxon>
        <taxon>Crustacea</taxon>
        <taxon>Multicrustacea</taxon>
        <taxon>Malacostraca</taxon>
        <taxon>Eumalacostraca</taxon>
        <taxon>Peracarida</taxon>
        <taxon>Isopoda</taxon>
        <taxon>Oniscidea</taxon>
        <taxon>Crinocheta</taxon>
        <taxon>Armadillidiidae</taxon>
        <taxon>Armadillidium</taxon>
    </lineage>
</organism>
<dbReference type="OrthoDB" id="1298661at2759"/>
<dbReference type="FunFam" id="3.40.50.150:FF:000025">
    <property type="entry name" value="N-terminal Xaa-Pro-Lys N-methyltransferase 1"/>
    <property type="match status" value="1"/>
</dbReference>
<evidence type="ECO:0000256" key="10">
    <source>
        <dbReference type="ARBA" id="ARBA00048167"/>
    </source>
</evidence>
<dbReference type="EC" id="2.1.1.244" evidence="5"/>
<reference evidence="13 14" key="1">
    <citation type="journal article" date="2019" name="PLoS Biol.">
        <title>Sex chromosomes control vertical transmission of feminizing Wolbachia symbionts in an isopod.</title>
        <authorList>
            <person name="Becking T."/>
            <person name="Chebbi M.A."/>
            <person name="Giraud I."/>
            <person name="Moumen B."/>
            <person name="Laverre T."/>
            <person name="Caubet Y."/>
            <person name="Peccoud J."/>
            <person name="Gilbert C."/>
            <person name="Cordaux R."/>
        </authorList>
    </citation>
    <scope>NUCLEOTIDE SEQUENCE [LARGE SCALE GENOMIC DNA]</scope>
    <source>
        <strain evidence="13">ANa2</strain>
        <tissue evidence="13">Whole body excluding digestive tract and cuticle</tissue>
    </source>
</reference>
<dbReference type="Proteomes" id="UP000326759">
    <property type="component" value="Unassembled WGS sequence"/>
</dbReference>
<evidence type="ECO:0000256" key="9">
    <source>
        <dbReference type="ARBA" id="ARBA00047885"/>
    </source>
</evidence>
<comment type="catalytic activity">
    <reaction evidence="9">
        <text>N-terminal L-prolyl-L-prolyl-L-lysyl-[protein] + 2 S-adenosyl-L-methionine = N-terminal N,N-dimethyl-L-prolyl-L-prolyl-L-lysyl-[protein] + 2 S-adenosyl-L-homocysteine + 2 H(+)</text>
        <dbReference type="Rhea" id="RHEA:54736"/>
        <dbReference type="Rhea" id="RHEA-COMP:13787"/>
        <dbReference type="Rhea" id="RHEA-COMP:13974"/>
        <dbReference type="ChEBI" id="CHEBI:15378"/>
        <dbReference type="ChEBI" id="CHEBI:57856"/>
        <dbReference type="ChEBI" id="CHEBI:59789"/>
        <dbReference type="ChEBI" id="CHEBI:138059"/>
        <dbReference type="ChEBI" id="CHEBI:138318"/>
        <dbReference type="EC" id="2.1.1.244"/>
    </reaction>
</comment>
<dbReference type="CDD" id="cd02440">
    <property type="entry name" value="AdoMet_MTases"/>
    <property type="match status" value="1"/>
</dbReference>
<dbReference type="PIRSF" id="PIRSF016958">
    <property type="entry name" value="DUF858_MeTrfase_lik"/>
    <property type="match status" value="1"/>
</dbReference>
<dbReference type="InterPro" id="IPR029063">
    <property type="entry name" value="SAM-dependent_MTases_sf"/>
</dbReference>
<keyword evidence="4 11" id="KW-0949">S-adenosyl-L-methionine</keyword>
<dbReference type="Pfam" id="PF05891">
    <property type="entry name" value="Methyltransf_PK"/>
    <property type="match status" value="1"/>
</dbReference>